<dbReference type="AlphaFoldDB" id="A0A6A4KQ67"/>
<name>A0A6A4KQ67_9ERIC</name>
<feature type="non-terminal residue" evidence="4">
    <location>
        <position position="1"/>
    </location>
</feature>
<gene>
    <name evidence="4" type="ORF">C3L33_23053</name>
</gene>
<accession>A0A6A4KQ67</accession>
<feature type="signal peptide" evidence="3">
    <location>
        <begin position="1"/>
        <end position="31"/>
    </location>
</feature>
<proteinExistence type="inferred from homology"/>
<evidence type="ECO:0000313" key="4">
    <source>
        <dbReference type="EMBL" id="KAE9445049.1"/>
    </source>
</evidence>
<feature type="chain" id="PRO_5025411787" description="4Fe-4S ferredoxin-type domain-containing protein" evidence="3">
    <location>
        <begin position="32"/>
        <end position="143"/>
    </location>
</feature>
<evidence type="ECO:0008006" key="5">
    <source>
        <dbReference type="Google" id="ProtNLM"/>
    </source>
</evidence>
<comment type="similarity">
    <text evidence="1">Belongs to the STIG1 family.</text>
</comment>
<dbReference type="PANTHER" id="PTHR33227:SF54">
    <property type="entry name" value="PROTEIN STIG1"/>
    <property type="match status" value="1"/>
</dbReference>
<evidence type="ECO:0000256" key="2">
    <source>
        <dbReference type="ARBA" id="ARBA00022729"/>
    </source>
</evidence>
<dbReference type="PANTHER" id="PTHR33227">
    <property type="entry name" value="STIGMA-SPECIFIC STIG1-LIKE PROTEIN 3"/>
    <property type="match status" value="1"/>
</dbReference>
<reference evidence="4" key="1">
    <citation type="journal article" date="2019" name="Genome Biol. Evol.">
        <title>The Rhododendron genome and chromosomal organization provide insight into shared whole-genome duplications across the heath family (Ericaceae).</title>
        <authorList>
            <person name="Soza V.L."/>
            <person name="Lindsley D."/>
            <person name="Waalkes A."/>
            <person name="Ramage E."/>
            <person name="Patwardhan R.P."/>
            <person name="Burton J.N."/>
            <person name="Adey A."/>
            <person name="Kumar A."/>
            <person name="Qiu R."/>
            <person name="Shendure J."/>
            <person name="Hall B."/>
        </authorList>
    </citation>
    <scope>NUCLEOTIDE SEQUENCE</scope>
    <source>
        <strain evidence="4">RSF 1966-606</strain>
    </source>
</reference>
<dbReference type="InterPro" id="IPR006969">
    <property type="entry name" value="Stig-like"/>
</dbReference>
<evidence type="ECO:0000256" key="1">
    <source>
        <dbReference type="ARBA" id="ARBA00006010"/>
    </source>
</evidence>
<dbReference type="Pfam" id="PF04885">
    <property type="entry name" value="Stig1"/>
    <property type="match status" value="1"/>
</dbReference>
<comment type="caution">
    <text evidence="4">The sequence shown here is derived from an EMBL/GenBank/DDBJ whole genome shotgun (WGS) entry which is preliminary data.</text>
</comment>
<protein>
    <recommendedName>
        <fullName evidence="5">4Fe-4S ferredoxin-type domain-containing protein</fullName>
    </recommendedName>
</protein>
<dbReference type="EMBL" id="QEFC01004590">
    <property type="protein sequence ID" value="KAE9445049.1"/>
    <property type="molecule type" value="Genomic_DNA"/>
</dbReference>
<keyword evidence="2 3" id="KW-0732">Signal</keyword>
<dbReference type="OrthoDB" id="2013942at2759"/>
<sequence>MPCASLNPGNAGFSNQFVPFVVLLLLGTSHGFQNGRQGSRPSAHLNFYRGRQRVMWCDRDPSVCLDREKNPWGGTTCCFRKFCKDTMSDSSHCGACGRACGYGRACCDGYCVDVQNDPYHCGSCFEECPGETKCSFAMCDYGG</sequence>
<evidence type="ECO:0000256" key="3">
    <source>
        <dbReference type="SAM" id="SignalP"/>
    </source>
</evidence>
<organism evidence="4">
    <name type="scientific">Rhododendron williamsianum</name>
    <dbReference type="NCBI Taxonomy" id="262921"/>
    <lineage>
        <taxon>Eukaryota</taxon>
        <taxon>Viridiplantae</taxon>
        <taxon>Streptophyta</taxon>
        <taxon>Embryophyta</taxon>
        <taxon>Tracheophyta</taxon>
        <taxon>Spermatophyta</taxon>
        <taxon>Magnoliopsida</taxon>
        <taxon>eudicotyledons</taxon>
        <taxon>Gunneridae</taxon>
        <taxon>Pentapetalae</taxon>
        <taxon>asterids</taxon>
        <taxon>Ericales</taxon>
        <taxon>Ericaceae</taxon>
        <taxon>Ericoideae</taxon>
        <taxon>Rhodoreae</taxon>
        <taxon>Rhododendron</taxon>
    </lineage>
</organism>